<reference evidence="1 2" key="1">
    <citation type="journal article" date="2015" name="Proc. Natl. Acad. Sci. U.S.A.">
        <title>The resurrection genome of Boea hygrometrica: A blueprint for survival of dehydration.</title>
        <authorList>
            <person name="Xiao L."/>
            <person name="Yang G."/>
            <person name="Zhang L."/>
            <person name="Yang X."/>
            <person name="Zhao S."/>
            <person name="Ji Z."/>
            <person name="Zhou Q."/>
            <person name="Hu M."/>
            <person name="Wang Y."/>
            <person name="Chen M."/>
            <person name="Xu Y."/>
            <person name="Jin H."/>
            <person name="Xiao X."/>
            <person name="Hu G."/>
            <person name="Bao F."/>
            <person name="Hu Y."/>
            <person name="Wan P."/>
            <person name="Li L."/>
            <person name="Deng X."/>
            <person name="Kuang T."/>
            <person name="Xiang C."/>
            <person name="Zhu J.K."/>
            <person name="Oliver M.J."/>
            <person name="He Y."/>
        </authorList>
    </citation>
    <scope>NUCLEOTIDE SEQUENCE [LARGE SCALE GENOMIC DNA]</scope>
    <source>
        <strain evidence="2">cv. XS01</strain>
    </source>
</reference>
<evidence type="ECO:0000313" key="1">
    <source>
        <dbReference type="EMBL" id="KZV53575.1"/>
    </source>
</evidence>
<sequence>MVSNGAGPTNSDAPVTVSVNHAEKPDKFNGLDFKRWQHKLLFYLITLNLARFLIEEVPALKEGEQNAESVSAVEAWNHSNFLCRNYGLNGLADALYNVFCEKKTAKELWESLDRKYKTEDAGAIKFLVSRFLDFKMLDSKPVISQVQELQLIFHDIHAEGMTLSESFQVAAIIEKLPSAWKDFKNYLKHK</sequence>
<accession>A0A2Z7D2T9</accession>
<dbReference type="Pfam" id="PF14223">
    <property type="entry name" value="Retrotran_gag_2"/>
    <property type="match status" value="1"/>
</dbReference>
<evidence type="ECO:0008006" key="3">
    <source>
        <dbReference type="Google" id="ProtNLM"/>
    </source>
</evidence>
<organism evidence="1 2">
    <name type="scientific">Dorcoceras hygrometricum</name>
    <dbReference type="NCBI Taxonomy" id="472368"/>
    <lineage>
        <taxon>Eukaryota</taxon>
        <taxon>Viridiplantae</taxon>
        <taxon>Streptophyta</taxon>
        <taxon>Embryophyta</taxon>
        <taxon>Tracheophyta</taxon>
        <taxon>Spermatophyta</taxon>
        <taxon>Magnoliopsida</taxon>
        <taxon>eudicotyledons</taxon>
        <taxon>Gunneridae</taxon>
        <taxon>Pentapetalae</taxon>
        <taxon>asterids</taxon>
        <taxon>lamiids</taxon>
        <taxon>Lamiales</taxon>
        <taxon>Gesneriaceae</taxon>
        <taxon>Didymocarpoideae</taxon>
        <taxon>Trichosporeae</taxon>
        <taxon>Loxocarpinae</taxon>
        <taxon>Dorcoceras</taxon>
    </lineage>
</organism>
<gene>
    <name evidence="1" type="ORF">F511_27299</name>
</gene>
<dbReference type="EMBL" id="KQ990177">
    <property type="protein sequence ID" value="KZV53575.1"/>
    <property type="molecule type" value="Genomic_DNA"/>
</dbReference>
<protein>
    <recommendedName>
        <fullName evidence="3">Zinc finger, CCHC-type</fullName>
    </recommendedName>
</protein>
<evidence type="ECO:0000313" key="2">
    <source>
        <dbReference type="Proteomes" id="UP000250235"/>
    </source>
</evidence>
<keyword evidence="2" id="KW-1185">Reference proteome</keyword>
<proteinExistence type="predicted"/>
<dbReference type="PANTHER" id="PTHR47592:SF27">
    <property type="entry name" value="OS08G0421700 PROTEIN"/>
    <property type="match status" value="1"/>
</dbReference>
<dbReference type="OrthoDB" id="1109034at2759"/>
<dbReference type="AlphaFoldDB" id="A0A2Z7D2T9"/>
<name>A0A2Z7D2T9_9LAMI</name>
<dbReference type="PANTHER" id="PTHR47592">
    <property type="entry name" value="PBF68 PROTEIN"/>
    <property type="match status" value="1"/>
</dbReference>
<dbReference type="Proteomes" id="UP000250235">
    <property type="component" value="Unassembled WGS sequence"/>
</dbReference>